<keyword evidence="1" id="KW-0175">Coiled coil</keyword>
<reference evidence="3" key="1">
    <citation type="submission" date="2020-02" db="EMBL/GenBank/DDBJ databases">
        <title>Identification and distribution of gene clusters putatively required for synthesis of sphingolipid metabolism inhibitors in phylogenetically diverse species of the filamentous fungus Fusarium.</title>
        <authorList>
            <person name="Kim H.-S."/>
            <person name="Busman M."/>
            <person name="Brown D.W."/>
            <person name="Divon H."/>
            <person name="Uhlig S."/>
            <person name="Proctor R.H."/>
        </authorList>
    </citation>
    <scope>NUCLEOTIDE SEQUENCE [LARGE SCALE GENOMIC DNA]</scope>
    <source>
        <strain evidence="3">NRRL 39464</strain>
    </source>
</reference>
<feature type="coiled-coil region" evidence="1">
    <location>
        <begin position="469"/>
        <end position="496"/>
    </location>
</feature>
<comment type="caution">
    <text evidence="3">The sequence shown here is derived from an EMBL/GenBank/DDBJ whole genome shotgun (WGS) entry which is preliminary data.</text>
</comment>
<dbReference type="PANTHER" id="PTHR24148">
    <property type="entry name" value="ANKYRIN REPEAT DOMAIN-CONTAINING PROTEIN 39 HOMOLOG-RELATED"/>
    <property type="match status" value="1"/>
</dbReference>
<evidence type="ECO:0000256" key="1">
    <source>
        <dbReference type="SAM" id="Coils"/>
    </source>
</evidence>
<evidence type="ECO:0000259" key="2">
    <source>
        <dbReference type="Pfam" id="PF06985"/>
    </source>
</evidence>
<proteinExistence type="predicted"/>
<evidence type="ECO:0000313" key="4">
    <source>
        <dbReference type="Proteomes" id="UP000558688"/>
    </source>
</evidence>
<sequence length="751" mass="86279">MTRVVLCKFGKDKKLSRHEVELGEHPFIAISHVWCQATWRSIPGIEWRVLASPQKARWIADELPLLVQDDYFWMDILAIDQADKAKRIAIVDHIPSIYRQAKLTLVVREDSGLQACCENVLPENTDVVKGSQKTIFNKEQEEIILKHFQEYHPEGVEEIWLNRLWPLQEVMMSDNLQFTVCRSTHLRDQQDSLEASISSLNLYDNGGAAKVERLKTEEKGVKLLRPLFESLHSLAEAWVDQGLYVFKSGKDQDALADAPWEKYAFLQVRFVSAMINNSTVSRPTERYAGHLYSPHNVLSSESQSRRKTTKPRDFVLAIFPQFEWYQKPDKATQMAFGEIFADATKQWQRSITENHELHSTDRSRDGKPSPWVNVHARVPAGLTTPTSTESRSFEPSIDLPTPAWFGDFVKLFTFTEIVKPTLHKATQSTWSLRAIDKGILEDKDLILKALGHTIWFGNYSYWNDFEDHYVEISSAKAETEEKLRRLRSRLEELENEICPDEVLEIQRRVAELEQNISMFPNPDVATALVYIHEVWRQTRITFGEASDNIMSGRDQQLRMQGGISYTEDNWWELQREIFSKFDSPSFRSSLILATTVIACGLGISALKWAEGRFKVMELSLRVPGVNLPGFPARQTLVLTAKDLEVEPEDYIQAYTTQPETWITVRSVKDPVQTRVVGICPPPSRFHPAGLNMGLHNGVPLATIWPKAQVAEEVQRSKQGHRRTIRENPSQLTIRQIADLIRRQRVFFGKRV</sequence>
<dbReference type="InterPro" id="IPR052895">
    <property type="entry name" value="HetReg/Transcr_Mod"/>
</dbReference>
<name>A0A8H5EJX4_FUSOX</name>
<dbReference type="Proteomes" id="UP000558688">
    <property type="component" value="Unassembled WGS sequence"/>
</dbReference>
<evidence type="ECO:0000313" key="3">
    <source>
        <dbReference type="EMBL" id="KAF5263358.1"/>
    </source>
</evidence>
<gene>
    <name evidence="3" type="ORF">FOXYS1_5895</name>
</gene>
<feature type="domain" description="Heterokaryon incompatibility" evidence="2">
    <location>
        <begin position="27"/>
        <end position="169"/>
    </location>
</feature>
<protein>
    <recommendedName>
        <fullName evidence="2">Heterokaryon incompatibility domain-containing protein</fullName>
    </recommendedName>
</protein>
<dbReference type="InterPro" id="IPR010730">
    <property type="entry name" value="HET"/>
</dbReference>
<dbReference type="AlphaFoldDB" id="A0A8H5EJX4"/>
<dbReference type="PANTHER" id="PTHR24148:SF64">
    <property type="entry name" value="HETEROKARYON INCOMPATIBILITY DOMAIN-CONTAINING PROTEIN"/>
    <property type="match status" value="1"/>
</dbReference>
<organism evidence="3 4">
    <name type="scientific">Fusarium oxysporum</name>
    <name type="common">Fusarium vascular wilt</name>
    <dbReference type="NCBI Taxonomy" id="5507"/>
    <lineage>
        <taxon>Eukaryota</taxon>
        <taxon>Fungi</taxon>
        <taxon>Dikarya</taxon>
        <taxon>Ascomycota</taxon>
        <taxon>Pezizomycotina</taxon>
        <taxon>Sordariomycetes</taxon>
        <taxon>Hypocreomycetidae</taxon>
        <taxon>Hypocreales</taxon>
        <taxon>Nectriaceae</taxon>
        <taxon>Fusarium</taxon>
        <taxon>Fusarium oxysporum species complex</taxon>
    </lineage>
</organism>
<dbReference type="EMBL" id="JAAFOW010000919">
    <property type="protein sequence ID" value="KAF5263358.1"/>
    <property type="molecule type" value="Genomic_DNA"/>
</dbReference>
<dbReference type="Pfam" id="PF06985">
    <property type="entry name" value="HET"/>
    <property type="match status" value="1"/>
</dbReference>
<accession>A0A8H5EJX4</accession>